<dbReference type="AlphaFoldDB" id="A0A1G9ETW6"/>
<dbReference type="OrthoDB" id="9814707at2"/>
<name>A0A1G9ETW6_9ACTN</name>
<organism evidence="1 2">
    <name type="scientific">Nonomuraea jiangxiensis</name>
    <dbReference type="NCBI Taxonomy" id="633440"/>
    <lineage>
        <taxon>Bacteria</taxon>
        <taxon>Bacillati</taxon>
        <taxon>Actinomycetota</taxon>
        <taxon>Actinomycetes</taxon>
        <taxon>Streptosporangiales</taxon>
        <taxon>Streptosporangiaceae</taxon>
        <taxon>Nonomuraea</taxon>
    </lineage>
</organism>
<evidence type="ECO:0008006" key="3">
    <source>
        <dbReference type="Google" id="ProtNLM"/>
    </source>
</evidence>
<dbReference type="PANTHER" id="PTHR35332">
    <property type="entry name" value="REGULATION OF ENOLASE PROTEIN 1"/>
    <property type="match status" value="1"/>
</dbReference>
<gene>
    <name evidence="1" type="ORF">SAMN05421869_11919</name>
</gene>
<dbReference type="EMBL" id="FNDJ01000019">
    <property type="protein sequence ID" value="SDK79521.1"/>
    <property type="molecule type" value="Genomic_DNA"/>
</dbReference>
<sequence length="197" mass="21634">MDAQRAVSWDEPAWLNPPLSTEIDGDSLIVTTRHHSDFWRHTGYGVVHDNGHALLTGFETGQAVEVTFVCEFDTLYDQAGLMVRVDDETWIKAGVELSDGVPQLGAVVTHGRSDWSVAPVAGWAGCRVTIRASRMADAVVVRARREDDPWRLVRLAPLAPVAVAKAGPYCCSPEREGLRVRFTRFTTGPADRAVHEG</sequence>
<proteinExistence type="predicted"/>
<evidence type="ECO:0000313" key="1">
    <source>
        <dbReference type="EMBL" id="SDK79521.1"/>
    </source>
</evidence>
<reference evidence="1 2" key="1">
    <citation type="submission" date="2016-10" db="EMBL/GenBank/DDBJ databases">
        <authorList>
            <person name="de Groot N.N."/>
        </authorList>
    </citation>
    <scope>NUCLEOTIDE SEQUENCE [LARGE SCALE GENOMIC DNA]</scope>
    <source>
        <strain evidence="1 2">CGMCC 4.6533</strain>
    </source>
</reference>
<dbReference type="Gene3D" id="2.60.120.200">
    <property type="match status" value="1"/>
</dbReference>
<evidence type="ECO:0000313" key="2">
    <source>
        <dbReference type="Proteomes" id="UP000199202"/>
    </source>
</evidence>
<dbReference type="RefSeq" id="WP_090941997.1">
    <property type="nucleotide sequence ID" value="NZ_FNDJ01000019.1"/>
</dbReference>
<dbReference type="InterPro" id="IPR009784">
    <property type="entry name" value="DUF1349"/>
</dbReference>
<protein>
    <recommendedName>
        <fullName evidence="3">DUF1349 domain-containing protein</fullName>
    </recommendedName>
</protein>
<dbReference type="SUPFAM" id="SSF49899">
    <property type="entry name" value="Concanavalin A-like lectins/glucanases"/>
    <property type="match status" value="1"/>
</dbReference>
<keyword evidence="2" id="KW-1185">Reference proteome</keyword>
<dbReference type="Proteomes" id="UP000199202">
    <property type="component" value="Unassembled WGS sequence"/>
</dbReference>
<dbReference type="PANTHER" id="PTHR35332:SF2">
    <property type="entry name" value="REGULATION OF ENOLASE PROTEIN 1"/>
    <property type="match status" value="1"/>
</dbReference>
<dbReference type="Pfam" id="PF07081">
    <property type="entry name" value="DUF1349"/>
    <property type="match status" value="1"/>
</dbReference>
<dbReference type="InterPro" id="IPR015987">
    <property type="entry name" value="UCP022704"/>
</dbReference>
<dbReference type="InterPro" id="IPR013320">
    <property type="entry name" value="ConA-like_dom_sf"/>
</dbReference>
<dbReference type="PIRSF" id="PIRSF022704">
    <property type="entry name" value="UCP022704"/>
    <property type="match status" value="1"/>
</dbReference>
<accession>A0A1G9ETW6</accession>